<dbReference type="KEGG" id="tsy:THSYN_04015"/>
<dbReference type="Proteomes" id="UP000232638">
    <property type="component" value="Chromosome"/>
</dbReference>
<dbReference type="SUPFAM" id="SSF48452">
    <property type="entry name" value="TPR-like"/>
    <property type="match status" value="1"/>
</dbReference>
<protein>
    <recommendedName>
        <fullName evidence="3">MalT-like TPR region domain-containing protein</fullName>
    </recommendedName>
</protein>
<name>A0A2K8U3T3_9GAMM</name>
<keyword evidence="2" id="KW-1185">Reference proteome</keyword>
<evidence type="ECO:0000313" key="1">
    <source>
        <dbReference type="EMBL" id="AUB80207.1"/>
    </source>
</evidence>
<accession>A0A2K8U3T3</accession>
<dbReference type="Gene3D" id="1.25.40.10">
    <property type="entry name" value="Tetratricopeptide repeat domain"/>
    <property type="match status" value="1"/>
</dbReference>
<dbReference type="InterPro" id="IPR011990">
    <property type="entry name" value="TPR-like_helical_dom_sf"/>
</dbReference>
<reference evidence="1 2" key="1">
    <citation type="submission" date="2017-03" db="EMBL/GenBank/DDBJ databases">
        <title>Complete genome sequence of Candidatus 'Thiodictyon syntrophicum' sp. nov. strain Cad16T, a photolithoautotroph purple sulfur bacterium isolated from an alpine meromictic lake.</title>
        <authorList>
            <person name="Luedin S.M."/>
            <person name="Pothier J.F."/>
            <person name="Danza F."/>
            <person name="Storelli N."/>
            <person name="Wittwer M."/>
            <person name="Tonolla M."/>
        </authorList>
    </citation>
    <scope>NUCLEOTIDE SEQUENCE [LARGE SCALE GENOMIC DNA]</scope>
    <source>
        <strain evidence="1 2">Cad16T</strain>
    </source>
</reference>
<dbReference type="AlphaFoldDB" id="A0A2K8U3T3"/>
<organism evidence="1 2">
    <name type="scientific">Candidatus Thiodictyon syntrophicum</name>
    <dbReference type="NCBI Taxonomy" id="1166950"/>
    <lineage>
        <taxon>Bacteria</taxon>
        <taxon>Pseudomonadati</taxon>
        <taxon>Pseudomonadota</taxon>
        <taxon>Gammaproteobacteria</taxon>
        <taxon>Chromatiales</taxon>
        <taxon>Chromatiaceae</taxon>
        <taxon>Thiodictyon</taxon>
    </lineage>
</organism>
<proteinExistence type="predicted"/>
<gene>
    <name evidence="1" type="ORF">THSYN_04015</name>
</gene>
<evidence type="ECO:0000313" key="2">
    <source>
        <dbReference type="Proteomes" id="UP000232638"/>
    </source>
</evidence>
<evidence type="ECO:0008006" key="3">
    <source>
        <dbReference type="Google" id="ProtNLM"/>
    </source>
</evidence>
<dbReference type="RefSeq" id="WP_100918012.1">
    <property type="nucleotide sequence ID" value="NZ_CP020370.1"/>
</dbReference>
<sequence>MRFAAARGELDAARALLTAAGQAGSNPDAAWLALGFLEYSHHRYAAAEAAYTRAAEHATDRWQA</sequence>
<dbReference type="EMBL" id="CP020370">
    <property type="protein sequence ID" value="AUB80207.1"/>
    <property type="molecule type" value="Genomic_DNA"/>
</dbReference>